<sequence length="549" mass="61775">RVTEEIRLELAANLDEFSDVLGKWSLPSRYTLARYVEAFVSGFHPSFPVLHLPTFRLDLMAPELSLAICAVGAQYCFESKAGAKLFYVSRSLVFEQMRRREETLMTAGRDVADARLAVPPVLMQGRSMQVANPVWPEDPLARRSRMHTACATMFLLCFASWQKDAALLRESFALQGLLARCCRENGLVEDVSESPPLNWPEWIEGEFQRRIKMTAFCVLNLQSIAYNLPPTITASEVHLNMPCPSAEWSADSELDWHRQRASRRHHPPTFQQALSSLLVFDDPEGSRIAANQATPTPFANYVLMHALIQRLQMLWLLVPTTGKSAKLRAEDVSIMQEAFKRWKAAWQTSPEASLDPTNPEGPMSFVSATFLALAYVRLQVDLGPFRLLQTRDPVAIGLALYNSPLPCRGQDLISPLLHSAHSLDVVVRLGIHYVSHHQTFFWSVQHCIAVLECAVLLVQWLRVLESPGENRGLSHLEEQIFKWTEFLIGEARESLASDGSGADRTVAESQGMASTILRIWAGIFRSNKMWPIVQCIGDGLHHFANMIEK</sequence>
<dbReference type="AlphaFoldDB" id="A0A074VDD4"/>
<evidence type="ECO:0000256" key="3">
    <source>
        <dbReference type="ARBA" id="ARBA00022737"/>
    </source>
</evidence>
<feature type="non-terminal residue" evidence="8">
    <location>
        <position position="1"/>
    </location>
</feature>
<dbReference type="RefSeq" id="XP_040875406.1">
    <property type="nucleotide sequence ID" value="XM_041018670.1"/>
</dbReference>
<dbReference type="GO" id="GO:0005634">
    <property type="term" value="C:nucleus"/>
    <property type="evidence" value="ECO:0007669"/>
    <property type="project" value="UniProtKB-SubCell"/>
</dbReference>
<feature type="domain" description="Xylanolytic transcriptional activator regulatory" evidence="7">
    <location>
        <begin position="37"/>
        <end position="278"/>
    </location>
</feature>
<dbReference type="GO" id="GO:0008270">
    <property type="term" value="F:zinc ion binding"/>
    <property type="evidence" value="ECO:0007669"/>
    <property type="project" value="UniProtKB-KW"/>
</dbReference>
<evidence type="ECO:0000256" key="1">
    <source>
        <dbReference type="ARBA" id="ARBA00004123"/>
    </source>
</evidence>
<keyword evidence="2" id="KW-0479">Metal-binding</keyword>
<evidence type="ECO:0000256" key="5">
    <source>
        <dbReference type="ARBA" id="ARBA00022833"/>
    </source>
</evidence>
<dbReference type="EMBL" id="KL584856">
    <property type="protein sequence ID" value="KEQ58383.1"/>
    <property type="molecule type" value="Genomic_DNA"/>
</dbReference>
<proteinExistence type="predicted"/>
<reference evidence="8 9" key="1">
    <citation type="journal article" date="2014" name="BMC Genomics">
        <title>Genome sequencing of four Aureobasidium pullulans varieties: biotechnological potential, stress tolerance, and description of new species.</title>
        <authorList>
            <person name="Gostin Ar C."/>
            <person name="Ohm R.A."/>
            <person name="Kogej T."/>
            <person name="Sonjak S."/>
            <person name="Turk M."/>
            <person name="Zajc J."/>
            <person name="Zalar P."/>
            <person name="Grube M."/>
            <person name="Sun H."/>
            <person name="Han J."/>
            <person name="Sharma A."/>
            <person name="Chiniquy J."/>
            <person name="Ngan C.Y."/>
            <person name="Lipzen A."/>
            <person name="Barry K."/>
            <person name="Grigoriev I.V."/>
            <person name="Gunde-Cimerman N."/>
        </authorList>
    </citation>
    <scope>NUCLEOTIDE SEQUENCE [LARGE SCALE GENOMIC DNA]</scope>
    <source>
        <strain evidence="8 9">CBS 110374</strain>
    </source>
</reference>
<name>A0A074VDD4_AURM1</name>
<dbReference type="HOGENOM" id="CLU_007784_1_1_1"/>
<evidence type="ECO:0000256" key="6">
    <source>
        <dbReference type="ARBA" id="ARBA00023242"/>
    </source>
</evidence>
<dbReference type="GO" id="GO:0000981">
    <property type="term" value="F:DNA-binding transcription factor activity, RNA polymerase II-specific"/>
    <property type="evidence" value="ECO:0007669"/>
    <property type="project" value="InterPro"/>
</dbReference>
<dbReference type="GO" id="GO:0006351">
    <property type="term" value="P:DNA-templated transcription"/>
    <property type="evidence" value="ECO:0007669"/>
    <property type="project" value="InterPro"/>
</dbReference>
<dbReference type="Proteomes" id="UP000030672">
    <property type="component" value="Unassembled WGS sequence"/>
</dbReference>
<dbReference type="GO" id="GO:0000978">
    <property type="term" value="F:RNA polymerase II cis-regulatory region sequence-specific DNA binding"/>
    <property type="evidence" value="ECO:0007669"/>
    <property type="project" value="InterPro"/>
</dbReference>
<evidence type="ECO:0000313" key="9">
    <source>
        <dbReference type="Proteomes" id="UP000030672"/>
    </source>
</evidence>
<organism evidence="8 9">
    <name type="scientific">Aureobasidium melanogenum (strain CBS 110374)</name>
    <name type="common">Aureobasidium pullulans var. melanogenum</name>
    <dbReference type="NCBI Taxonomy" id="1043003"/>
    <lineage>
        <taxon>Eukaryota</taxon>
        <taxon>Fungi</taxon>
        <taxon>Dikarya</taxon>
        <taxon>Ascomycota</taxon>
        <taxon>Pezizomycotina</taxon>
        <taxon>Dothideomycetes</taxon>
        <taxon>Dothideomycetidae</taxon>
        <taxon>Dothideales</taxon>
        <taxon>Saccotheciaceae</taxon>
        <taxon>Aureobasidium</taxon>
    </lineage>
</organism>
<keyword evidence="3" id="KW-0677">Repeat</keyword>
<dbReference type="CDD" id="cd12148">
    <property type="entry name" value="fungal_TF_MHR"/>
    <property type="match status" value="1"/>
</dbReference>
<accession>A0A074VDD4</accession>
<dbReference type="GeneID" id="63912043"/>
<keyword evidence="4" id="KW-0863">Zinc-finger</keyword>
<dbReference type="Pfam" id="PF04082">
    <property type="entry name" value="Fungal_trans"/>
    <property type="match status" value="1"/>
</dbReference>
<evidence type="ECO:0000313" key="8">
    <source>
        <dbReference type="EMBL" id="KEQ58383.1"/>
    </source>
</evidence>
<dbReference type="PANTHER" id="PTHR40626:SF10">
    <property type="entry name" value="C2H2-TYPE DOMAIN-CONTAINING PROTEIN"/>
    <property type="match status" value="1"/>
</dbReference>
<protein>
    <recommendedName>
        <fullName evidence="7">Xylanolytic transcriptional activator regulatory domain-containing protein</fullName>
    </recommendedName>
</protein>
<dbReference type="STRING" id="1043003.A0A074VDD4"/>
<dbReference type="GO" id="GO:0000785">
    <property type="term" value="C:chromatin"/>
    <property type="evidence" value="ECO:0007669"/>
    <property type="project" value="TreeGrafter"/>
</dbReference>
<dbReference type="InterPro" id="IPR007219">
    <property type="entry name" value="XnlR_reg_dom"/>
</dbReference>
<feature type="non-terminal residue" evidence="8">
    <location>
        <position position="549"/>
    </location>
</feature>
<evidence type="ECO:0000256" key="4">
    <source>
        <dbReference type="ARBA" id="ARBA00022771"/>
    </source>
</evidence>
<comment type="subcellular location">
    <subcellularLocation>
        <location evidence="1">Nucleus</location>
    </subcellularLocation>
</comment>
<keyword evidence="9" id="KW-1185">Reference proteome</keyword>
<gene>
    <name evidence="8" type="ORF">M437DRAFT_12667</name>
</gene>
<evidence type="ECO:0000256" key="2">
    <source>
        <dbReference type="ARBA" id="ARBA00022723"/>
    </source>
</evidence>
<evidence type="ECO:0000259" key="7">
    <source>
        <dbReference type="Pfam" id="PF04082"/>
    </source>
</evidence>
<dbReference type="PANTHER" id="PTHR40626">
    <property type="entry name" value="MIP31509P"/>
    <property type="match status" value="1"/>
</dbReference>
<keyword evidence="5" id="KW-0862">Zinc</keyword>
<dbReference type="InterPro" id="IPR051059">
    <property type="entry name" value="VerF-like"/>
</dbReference>
<keyword evidence="6" id="KW-0539">Nucleus</keyword>